<dbReference type="RefSeq" id="WP_130506733.1">
    <property type="nucleotide sequence ID" value="NZ_SHLC01000001.1"/>
</dbReference>
<dbReference type="AlphaFoldDB" id="A0A4Q8AQQ8"/>
<protein>
    <submittedName>
        <fullName evidence="1">Uncharacterized protein</fullName>
    </submittedName>
</protein>
<keyword evidence="2" id="KW-1185">Reference proteome</keyword>
<evidence type="ECO:0000313" key="2">
    <source>
        <dbReference type="Proteomes" id="UP000291483"/>
    </source>
</evidence>
<dbReference type="EMBL" id="SHLC01000001">
    <property type="protein sequence ID" value="RZU66551.1"/>
    <property type="molecule type" value="Genomic_DNA"/>
</dbReference>
<dbReference type="Proteomes" id="UP000291483">
    <property type="component" value="Unassembled WGS sequence"/>
</dbReference>
<comment type="caution">
    <text evidence="1">The sequence shown here is derived from an EMBL/GenBank/DDBJ whole genome shotgun (WGS) entry which is preliminary data.</text>
</comment>
<evidence type="ECO:0000313" key="1">
    <source>
        <dbReference type="EMBL" id="RZU66551.1"/>
    </source>
</evidence>
<organism evidence="1 2">
    <name type="scientific">Microterricola gilva</name>
    <dbReference type="NCBI Taxonomy" id="393267"/>
    <lineage>
        <taxon>Bacteria</taxon>
        <taxon>Bacillati</taxon>
        <taxon>Actinomycetota</taxon>
        <taxon>Actinomycetes</taxon>
        <taxon>Micrococcales</taxon>
        <taxon>Microbacteriaceae</taxon>
        <taxon>Microterricola</taxon>
    </lineage>
</organism>
<gene>
    <name evidence="1" type="ORF">EV379_2909</name>
</gene>
<sequence>MDDKMFGIEHEVALEPEPVALQNLRQNALSEIATVIELRTALGEEPWRFLPELPTLDEQVILDLYRERCTLPEPAEARARAYHPAARPGAAERFEFDMLRAIALEYPALSTTVWRLLDRAPRLLGRAG</sequence>
<accession>A0A4Q8AQQ8</accession>
<dbReference type="OrthoDB" id="5114823at2"/>
<name>A0A4Q8AQQ8_9MICO</name>
<proteinExistence type="predicted"/>
<reference evidence="1 2" key="1">
    <citation type="submission" date="2019-02" db="EMBL/GenBank/DDBJ databases">
        <title>Sequencing the genomes of 1000 actinobacteria strains.</title>
        <authorList>
            <person name="Klenk H.-P."/>
        </authorList>
    </citation>
    <scope>NUCLEOTIDE SEQUENCE [LARGE SCALE GENOMIC DNA]</scope>
    <source>
        <strain evidence="1 2">DSM 18319</strain>
    </source>
</reference>